<dbReference type="GeneID" id="25564705"/>
<proteinExistence type="predicted"/>
<keyword evidence="3" id="KW-1185">Reference proteome</keyword>
<dbReference type="RefSeq" id="XP_013757982.1">
    <property type="nucleotide sequence ID" value="XM_013902528.1"/>
</dbReference>
<gene>
    <name evidence="2" type="ORF">AMSG_05263</name>
</gene>
<evidence type="ECO:0000313" key="2">
    <source>
        <dbReference type="EMBL" id="KNC49268.1"/>
    </source>
</evidence>
<dbReference type="Proteomes" id="UP000054408">
    <property type="component" value="Unassembled WGS sequence"/>
</dbReference>
<organism evidence="2 3">
    <name type="scientific">Thecamonas trahens ATCC 50062</name>
    <dbReference type="NCBI Taxonomy" id="461836"/>
    <lineage>
        <taxon>Eukaryota</taxon>
        <taxon>Apusozoa</taxon>
        <taxon>Apusomonadida</taxon>
        <taxon>Apusomonadidae</taxon>
        <taxon>Thecamonas</taxon>
    </lineage>
</organism>
<protein>
    <submittedName>
        <fullName evidence="2">Uncharacterized protein</fullName>
    </submittedName>
</protein>
<dbReference type="Gene3D" id="1.10.490.160">
    <property type="match status" value="1"/>
</dbReference>
<name>A0A0L0DD65_THETB</name>
<feature type="compositionally biased region" description="Low complexity" evidence="1">
    <location>
        <begin position="35"/>
        <end position="59"/>
    </location>
</feature>
<accession>A0A0L0DD65</accession>
<reference evidence="2 3" key="1">
    <citation type="submission" date="2010-05" db="EMBL/GenBank/DDBJ databases">
        <title>The Genome Sequence of Thecamonas trahens ATCC 50062.</title>
        <authorList>
            <consortium name="The Broad Institute Genome Sequencing Platform"/>
            <person name="Russ C."/>
            <person name="Cuomo C."/>
            <person name="Shea T."/>
            <person name="Young S.K."/>
            <person name="Zeng Q."/>
            <person name="Koehrsen M."/>
            <person name="Haas B."/>
            <person name="Borodovsky M."/>
            <person name="Guigo R."/>
            <person name="Alvarado L."/>
            <person name="Berlin A."/>
            <person name="Bochicchio J."/>
            <person name="Borenstein D."/>
            <person name="Chapman S."/>
            <person name="Chen Z."/>
            <person name="Freedman E."/>
            <person name="Gellesch M."/>
            <person name="Goldberg J."/>
            <person name="Griggs A."/>
            <person name="Gujja S."/>
            <person name="Heilman E."/>
            <person name="Heiman D."/>
            <person name="Hepburn T."/>
            <person name="Howarth C."/>
            <person name="Jen D."/>
            <person name="Larson L."/>
            <person name="Mehta T."/>
            <person name="Park D."/>
            <person name="Pearson M."/>
            <person name="Roberts A."/>
            <person name="Saif S."/>
            <person name="Shenoy N."/>
            <person name="Sisk P."/>
            <person name="Stolte C."/>
            <person name="Sykes S."/>
            <person name="Thomson T."/>
            <person name="Walk T."/>
            <person name="White J."/>
            <person name="Yandava C."/>
            <person name="Burger G."/>
            <person name="Gray M.W."/>
            <person name="Holland P.W.H."/>
            <person name="King N."/>
            <person name="Lang F.B.F."/>
            <person name="Roger A.J."/>
            <person name="Ruiz-Trillo I."/>
            <person name="Lander E."/>
            <person name="Nusbaum C."/>
        </authorList>
    </citation>
    <scope>NUCLEOTIDE SEQUENCE [LARGE SCALE GENOMIC DNA]</scope>
    <source>
        <strain evidence="2 3">ATCC 50062</strain>
    </source>
</reference>
<evidence type="ECO:0000313" key="3">
    <source>
        <dbReference type="Proteomes" id="UP000054408"/>
    </source>
</evidence>
<sequence length="270" mass="29872">MSSGSSDECCTPGCNAPYYLVQHNGLCTDCNLRGGRATSSRSSSSTSSGGQQTGSSFSGELTDTSSSEAPARRRGRKTDSSSATEARPSLAAQDSLAQLLDKGAFKHGTSHEEYVRMVAARLHHKWRLNRMQPDGSFLPRPKLVDDVEYDIANLDYDELPERYKHENREAARVACESVKAVMGSSKSARAIKDNLNDDFINKAADAQHVAWIERNRETADPSLLVPYDELPEDEKEKDRLIVREAIRLYRLWCIRSPSHVQAWPGIGAAQ</sequence>
<dbReference type="AlphaFoldDB" id="A0A0L0DD65"/>
<dbReference type="EMBL" id="GL349454">
    <property type="protein sequence ID" value="KNC49268.1"/>
    <property type="molecule type" value="Genomic_DNA"/>
</dbReference>
<dbReference type="OrthoDB" id="9995396at2759"/>
<evidence type="ECO:0000256" key="1">
    <source>
        <dbReference type="SAM" id="MobiDB-lite"/>
    </source>
</evidence>
<feature type="region of interest" description="Disordered" evidence="1">
    <location>
        <begin position="35"/>
        <end position="91"/>
    </location>
</feature>